<proteinExistence type="predicted"/>
<organism evidence="2 3">
    <name type="scientific">Brooklawnia propionicigenes</name>
    <dbReference type="NCBI Taxonomy" id="3041175"/>
    <lineage>
        <taxon>Bacteria</taxon>
        <taxon>Bacillati</taxon>
        <taxon>Actinomycetota</taxon>
        <taxon>Actinomycetes</taxon>
        <taxon>Propionibacteriales</taxon>
        <taxon>Propionibacteriaceae</taxon>
        <taxon>Brooklawnia</taxon>
    </lineage>
</organism>
<dbReference type="EMBL" id="AP028056">
    <property type="protein sequence ID" value="BEH01567.1"/>
    <property type="molecule type" value="Genomic_DNA"/>
</dbReference>
<evidence type="ECO:0000313" key="3">
    <source>
        <dbReference type="Proteomes" id="UP001431656"/>
    </source>
</evidence>
<dbReference type="RefSeq" id="WP_286267894.1">
    <property type="nucleotide sequence ID" value="NZ_AP028056.1"/>
</dbReference>
<sequence>MKLVAIVGTNAELSYNRFLLQWMRTHFAGTADIDVLEIGQLPAFNEDLVTAEQDEVMAFAQRVEAADGVIIGCPEYDHSIPAVLKSALEWLSYQLDSLKDKPVLIVGGSYGPLGSARAQLHLRQILASPEIQANVLPGKEFLLGDVQTAIDSEGELVDPSAVAVLEDCFADFVRYVQALQRGWSQAQ</sequence>
<dbReference type="InterPro" id="IPR005025">
    <property type="entry name" value="FMN_Rdtase-like_dom"/>
</dbReference>
<dbReference type="GO" id="GO:0010181">
    <property type="term" value="F:FMN binding"/>
    <property type="evidence" value="ECO:0007669"/>
    <property type="project" value="TreeGrafter"/>
</dbReference>
<dbReference type="GO" id="GO:0005829">
    <property type="term" value="C:cytosol"/>
    <property type="evidence" value="ECO:0007669"/>
    <property type="project" value="TreeGrafter"/>
</dbReference>
<dbReference type="GO" id="GO:0016491">
    <property type="term" value="F:oxidoreductase activity"/>
    <property type="evidence" value="ECO:0007669"/>
    <property type="project" value="InterPro"/>
</dbReference>
<dbReference type="KEGG" id="broo:brsh051_08480"/>
<dbReference type="InterPro" id="IPR029039">
    <property type="entry name" value="Flavoprotein-like_sf"/>
</dbReference>
<evidence type="ECO:0000259" key="1">
    <source>
        <dbReference type="Pfam" id="PF03358"/>
    </source>
</evidence>
<keyword evidence="3" id="KW-1185">Reference proteome</keyword>
<dbReference type="PANTHER" id="PTHR30543:SF21">
    <property type="entry name" value="NAD(P)H-DEPENDENT FMN REDUCTASE LOT6"/>
    <property type="match status" value="1"/>
</dbReference>
<gene>
    <name evidence="2" type="ORF">brsh051_08480</name>
</gene>
<dbReference type="Proteomes" id="UP001431656">
    <property type="component" value="Chromosome"/>
</dbReference>
<name>A0AAN0K942_9ACTN</name>
<dbReference type="SUPFAM" id="SSF52218">
    <property type="entry name" value="Flavoproteins"/>
    <property type="match status" value="1"/>
</dbReference>
<evidence type="ECO:0000313" key="2">
    <source>
        <dbReference type="EMBL" id="BEH01567.1"/>
    </source>
</evidence>
<dbReference type="AlphaFoldDB" id="A0AAN0K942"/>
<dbReference type="Gene3D" id="3.40.50.360">
    <property type="match status" value="1"/>
</dbReference>
<feature type="domain" description="NADPH-dependent FMN reductase-like" evidence="1">
    <location>
        <begin position="1"/>
        <end position="144"/>
    </location>
</feature>
<protein>
    <submittedName>
        <fullName evidence="2">NADPH-dependent FMN reductase</fullName>
    </submittedName>
</protein>
<dbReference type="PANTHER" id="PTHR30543">
    <property type="entry name" value="CHROMATE REDUCTASE"/>
    <property type="match status" value="1"/>
</dbReference>
<reference evidence="2" key="1">
    <citation type="journal article" date="2024" name="Int. J. Syst. Evol. Microbiol.">
        <title>Brooklawnia propionicigenes sp. nov., a facultatively anaerobic, propionate-producing bacterium isolated from a methanogenic reactor treating waste from cattle farms.</title>
        <authorList>
            <person name="Akita Y."/>
            <person name="Ueki A."/>
            <person name="Tonouchi A."/>
            <person name="Sugawara Y."/>
            <person name="Honma S."/>
            <person name="Kaku N."/>
            <person name="Ueki K."/>
        </authorList>
    </citation>
    <scope>NUCLEOTIDE SEQUENCE</scope>
    <source>
        <strain evidence="2">SH051</strain>
    </source>
</reference>
<dbReference type="InterPro" id="IPR050712">
    <property type="entry name" value="NAD(P)H-dep_reductase"/>
</dbReference>
<dbReference type="Pfam" id="PF03358">
    <property type="entry name" value="FMN_red"/>
    <property type="match status" value="1"/>
</dbReference>
<accession>A0AAN0K942</accession>